<feature type="transmembrane region" description="Helical" evidence="1">
    <location>
        <begin position="12"/>
        <end position="34"/>
    </location>
</feature>
<name>A0A817VX61_9BILA</name>
<dbReference type="EMBL" id="CAJOBQ010000217">
    <property type="protein sequence ID" value="CAF4296782.1"/>
    <property type="molecule type" value="Genomic_DNA"/>
</dbReference>
<evidence type="ECO:0000313" key="5">
    <source>
        <dbReference type="EMBL" id="CAF3644999.1"/>
    </source>
</evidence>
<dbReference type="Proteomes" id="UP000663848">
    <property type="component" value="Unassembled WGS sequence"/>
</dbReference>
<dbReference type="Proteomes" id="UP000663825">
    <property type="component" value="Unassembled WGS sequence"/>
</dbReference>
<dbReference type="EMBL" id="CAJOBP010002455">
    <property type="protein sequence ID" value="CAF4355569.1"/>
    <property type="molecule type" value="Genomic_DNA"/>
</dbReference>
<gene>
    <name evidence="5" type="ORF">FME351_LOCUS24175</name>
    <name evidence="6" type="ORF">GRG538_LOCUS28055</name>
    <name evidence="9" type="ORF">HFQ381_LOCUS24887</name>
    <name evidence="4" type="ORF">KIK155_LOCUS3071</name>
    <name evidence="2" type="ORF">LUA448_LOCUS5210</name>
    <name evidence="10" type="ORF">QYT958_LOCUS17961</name>
    <name evidence="3" type="ORF">TIS948_LOCUS20595</name>
    <name evidence="11" type="ORF">TOA249_LOCUS25478</name>
    <name evidence="7" type="ORF">TSG867_LOCUS5982</name>
    <name evidence="8" type="ORF">UJA718_LOCUS16089</name>
</gene>
<accession>A0A817VX61</accession>
<proteinExistence type="predicted"/>
<keyword evidence="1" id="KW-1133">Transmembrane helix</keyword>
<dbReference type="EMBL" id="CAJOBR010002787">
    <property type="protein sequence ID" value="CAF4704164.1"/>
    <property type="molecule type" value="Genomic_DNA"/>
</dbReference>
<dbReference type="EMBL" id="CAJNYV010000113">
    <property type="protein sequence ID" value="CAF3344977.1"/>
    <property type="molecule type" value="Genomic_DNA"/>
</dbReference>
<dbReference type="Proteomes" id="UP000663872">
    <property type="component" value="Unassembled WGS sequence"/>
</dbReference>
<dbReference type="Proteomes" id="UP000663862">
    <property type="component" value="Unassembled WGS sequence"/>
</dbReference>
<evidence type="ECO:0000313" key="2">
    <source>
        <dbReference type="EMBL" id="CAF3257748.1"/>
    </source>
</evidence>
<keyword evidence="13" id="KW-1185">Reference proteome</keyword>
<keyword evidence="1" id="KW-0472">Membrane</keyword>
<evidence type="ECO:0000313" key="8">
    <source>
        <dbReference type="EMBL" id="CAF4355569.1"/>
    </source>
</evidence>
<feature type="transmembrane region" description="Helical" evidence="1">
    <location>
        <begin position="46"/>
        <end position="64"/>
    </location>
</feature>
<organism evidence="4 12">
    <name type="scientific">Rotaria socialis</name>
    <dbReference type="NCBI Taxonomy" id="392032"/>
    <lineage>
        <taxon>Eukaryota</taxon>
        <taxon>Metazoa</taxon>
        <taxon>Spiralia</taxon>
        <taxon>Gnathifera</taxon>
        <taxon>Rotifera</taxon>
        <taxon>Eurotatoria</taxon>
        <taxon>Bdelloidea</taxon>
        <taxon>Philodinida</taxon>
        <taxon>Philodinidae</taxon>
        <taxon>Rotaria</taxon>
    </lineage>
</organism>
<dbReference type="EMBL" id="CAJNXB010003574">
    <property type="protein sequence ID" value="CAF3324985.1"/>
    <property type="molecule type" value="Genomic_DNA"/>
</dbReference>
<comment type="caution">
    <text evidence="4">The sequence shown here is derived from an EMBL/GenBank/DDBJ whole genome shotgun (WGS) entry which is preliminary data.</text>
</comment>
<reference evidence="4" key="1">
    <citation type="submission" date="2021-02" db="EMBL/GenBank/DDBJ databases">
        <authorList>
            <person name="Nowell W R."/>
        </authorList>
    </citation>
    <scope>NUCLEOTIDE SEQUENCE</scope>
</reference>
<dbReference type="Proteomes" id="UP000663869">
    <property type="component" value="Unassembled WGS sequence"/>
</dbReference>
<evidence type="ECO:0000313" key="7">
    <source>
        <dbReference type="EMBL" id="CAF4296782.1"/>
    </source>
</evidence>
<dbReference type="EMBL" id="CAJOBS010002774">
    <property type="protein sequence ID" value="CAF4833217.1"/>
    <property type="molecule type" value="Genomic_DNA"/>
</dbReference>
<evidence type="ECO:0000313" key="11">
    <source>
        <dbReference type="EMBL" id="CAF4833217.1"/>
    </source>
</evidence>
<dbReference type="EMBL" id="CAJNYT010004846">
    <property type="protein sequence ID" value="CAF3696706.1"/>
    <property type="molecule type" value="Genomic_DNA"/>
</dbReference>
<evidence type="ECO:0000313" key="3">
    <source>
        <dbReference type="EMBL" id="CAF3324985.1"/>
    </source>
</evidence>
<evidence type="ECO:0000313" key="12">
    <source>
        <dbReference type="Proteomes" id="UP000663865"/>
    </source>
</evidence>
<protein>
    <submittedName>
        <fullName evidence="4">Uncharacterized protein</fullName>
    </submittedName>
</protein>
<dbReference type="Proteomes" id="UP000663873">
    <property type="component" value="Unassembled WGS sequence"/>
</dbReference>
<evidence type="ECO:0000313" key="10">
    <source>
        <dbReference type="EMBL" id="CAF4704164.1"/>
    </source>
</evidence>
<dbReference type="EMBL" id="CAJOBO010002694">
    <property type="protein sequence ID" value="CAF4463932.1"/>
    <property type="molecule type" value="Genomic_DNA"/>
</dbReference>
<evidence type="ECO:0000256" key="1">
    <source>
        <dbReference type="SAM" id="Phobius"/>
    </source>
</evidence>
<evidence type="ECO:0000313" key="13">
    <source>
        <dbReference type="Proteomes" id="UP000663873"/>
    </source>
</evidence>
<evidence type="ECO:0000313" key="6">
    <source>
        <dbReference type="EMBL" id="CAF3696706.1"/>
    </source>
</evidence>
<dbReference type="EMBL" id="CAJNYU010003187">
    <property type="protein sequence ID" value="CAF3644999.1"/>
    <property type="molecule type" value="Genomic_DNA"/>
</dbReference>
<evidence type="ECO:0000313" key="9">
    <source>
        <dbReference type="EMBL" id="CAF4463932.1"/>
    </source>
</evidence>
<keyword evidence="1" id="KW-0812">Transmembrane</keyword>
<dbReference type="EMBL" id="CAJNYD010000423">
    <property type="protein sequence ID" value="CAF3257748.1"/>
    <property type="molecule type" value="Genomic_DNA"/>
</dbReference>
<dbReference type="Proteomes" id="UP000663838">
    <property type="component" value="Unassembled WGS sequence"/>
</dbReference>
<dbReference type="Proteomes" id="UP000663865">
    <property type="component" value="Unassembled WGS sequence"/>
</dbReference>
<dbReference type="Proteomes" id="UP000663833">
    <property type="component" value="Unassembled WGS sequence"/>
</dbReference>
<sequence>MKLCLSDTAINYILQNELTSTIFFDILGALLSVVNDQENGDNNLHLNILSIMAIANILWSVSFHHRYKIDRIEMFEMLNRLEALRLTSIIDKVAPNIFIRRHMSSLKKSD</sequence>
<evidence type="ECO:0000313" key="4">
    <source>
        <dbReference type="EMBL" id="CAF3344977.1"/>
    </source>
</evidence>
<dbReference type="Proteomes" id="UP000663851">
    <property type="component" value="Unassembled WGS sequence"/>
</dbReference>
<dbReference type="AlphaFoldDB" id="A0A817VX61"/>